<dbReference type="Proteomes" id="UP000297641">
    <property type="component" value="Unassembled WGS sequence"/>
</dbReference>
<evidence type="ECO:0000313" key="3">
    <source>
        <dbReference type="Proteomes" id="UP000297641"/>
    </source>
</evidence>
<dbReference type="PANTHER" id="PTHR21666">
    <property type="entry name" value="PEPTIDASE-RELATED"/>
    <property type="match status" value="1"/>
</dbReference>
<comment type="caution">
    <text evidence="2">The sequence shown here is derived from an EMBL/GenBank/DDBJ whole genome shotgun (WGS) entry which is preliminary data.</text>
</comment>
<dbReference type="Gene3D" id="2.70.70.10">
    <property type="entry name" value="Glucose Permease (Domain IIA)"/>
    <property type="match status" value="1"/>
</dbReference>
<dbReference type="SUPFAM" id="SSF51261">
    <property type="entry name" value="Duplicated hybrid motif"/>
    <property type="match status" value="1"/>
</dbReference>
<feature type="domain" description="M23ase beta-sheet core" evidence="1">
    <location>
        <begin position="152"/>
        <end position="250"/>
    </location>
</feature>
<reference evidence="2 3" key="1">
    <citation type="journal article" date="2019" name="PLoS Negl. Trop. Dis.">
        <title>Revisiting the worldwide diversity of Leptospira species in the environment.</title>
        <authorList>
            <person name="Vincent A.T."/>
            <person name="Schiettekatte O."/>
            <person name="Bourhy P."/>
            <person name="Veyrier F.J."/>
            <person name="Picardeau M."/>
        </authorList>
    </citation>
    <scope>NUCLEOTIDE SEQUENCE [LARGE SCALE GENOMIC DNA]</scope>
    <source>
        <strain evidence="2 3">201800273</strain>
    </source>
</reference>
<dbReference type="GO" id="GO:0004222">
    <property type="term" value="F:metalloendopeptidase activity"/>
    <property type="evidence" value="ECO:0007669"/>
    <property type="project" value="TreeGrafter"/>
</dbReference>
<dbReference type="PANTHER" id="PTHR21666:SF294">
    <property type="entry name" value="PEPTIDASE M23"/>
    <property type="match status" value="1"/>
</dbReference>
<dbReference type="InterPro" id="IPR011055">
    <property type="entry name" value="Dup_hybrid_motif"/>
</dbReference>
<dbReference type="CDD" id="cd12797">
    <property type="entry name" value="M23_peptidase"/>
    <property type="match status" value="1"/>
</dbReference>
<gene>
    <name evidence="2" type="ORF">EHQ43_07090</name>
</gene>
<dbReference type="InterPro" id="IPR050570">
    <property type="entry name" value="Cell_wall_metabolism_enzyme"/>
</dbReference>
<sequence>MRIWFFLVTLIYPLGLLYANEPLSYCSMNRVCVDFVPNRKGVDVYFHNKIATNVTETSLSVNAIVKNMKSSVPLPLVTILKGKKRKKLFQLKTIQNQKKVSYKIQYKWILGNYNVTHNSHYIYDLPFDSKLKVRVFQGYHGKKTHSGDNRFSIDFGLKEDDLVTAARSGIVIDTEEKNNEGGFDPKFQQSANFVKIKHDDGTIAEYAHLRYMGVLVKKGQYVGIGTLLGYAGSTGYSEGPHLHFEVYQPTRSLRKKTIPTRFRTQSAEAEYLTEGMLVWRRETSAPIEKKLVDVDQILLCDNLDVTSTNLCDQTTFSKLAPIYISLPILKPDVYTFQLNLRKKDSNVLYEYGWESKKEDWVSSFMIPIQDFQEPLEGDWTLNVSANHVFQKKIEFQITSLK</sequence>
<accession>A0A7I0IQ69</accession>
<dbReference type="Pfam" id="PF01551">
    <property type="entry name" value="Peptidase_M23"/>
    <property type="match status" value="1"/>
</dbReference>
<dbReference type="RefSeq" id="WP_135770483.1">
    <property type="nucleotide sequence ID" value="NZ_RQFT01000007.1"/>
</dbReference>
<name>A0A7I0IQ69_9LEPT</name>
<protein>
    <submittedName>
        <fullName evidence="2">M23 family metallopeptidase</fullName>
    </submittedName>
</protein>
<dbReference type="InterPro" id="IPR016047">
    <property type="entry name" value="M23ase_b-sheet_dom"/>
</dbReference>
<organism evidence="2 3">
    <name type="scientific">Leptospira bouyouniensis</name>
    <dbReference type="NCBI Taxonomy" id="2484911"/>
    <lineage>
        <taxon>Bacteria</taxon>
        <taxon>Pseudomonadati</taxon>
        <taxon>Spirochaetota</taxon>
        <taxon>Spirochaetia</taxon>
        <taxon>Leptospirales</taxon>
        <taxon>Leptospiraceae</taxon>
        <taxon>Leptospira</taxon>
    </lineage>
</organism>
<proteinExistence type="predicted"/>
<dbReference type="EMBL" id="RQFT01000007">
    <property type="protein sequence ID" value="TGL07177.1"/>
    <property type="molecule type" value="Genomic_DNA"/>
</dbReference>
<evidence type="ECO:0000259" key="1">
    <source>
        <dbReference type="Pfam" id="PF01551"/>
    </source>
</evidence>
<evidence type="ECO:0000313" key="2">
    <source>
        <dbReference type="EMBL" id="TGL07177.1"/>
    </source>
</evidence>
<dbReference type="AlphaFoldDB" id="A0A7I0IQ69"/>